<evidence type="ECO:0008006" key="3">
    <source>
        <dbReference type="Google" id="ProtNLM"/>
    </source>
</evidence>
<protein>
    <recommendedName>
        <fullName evidence="3">PE family protein</fullName>
    </recommendedName>
</protein>
<dbReference type="RefSeq" id="WP_253890025.1">
    <property type="nucleotide sequence ID" value="NZ_BAAAVB010000019.1"/>
</dbReference>
<dbReference type="EMBL" id="JAMTCO010000015">
    <property type="protein sequence ID" value="MCP2273015.1"/>
    <property type="molecule type" value="Genomic_DNA"/>
</dbReference>
<accession>A0ABT1IK34</accession>
<evidence type="ECO:0000313" key="1">
    <source>
        <dbReference type="EMBL" id="MCP2273015.1"/>
    </source>
</evidence>
<evidence type="ECO:0000313" key="2">
    <source>
        <dbReference type="Proteomes" id="UP001205185"/>
    </source>
</evidence>
<comment type="caution">
    <text evidence="1">The sequence shown here is derived from an EMBL/GenBank/DDBJ whole genome shotgun (WGS) entry which is preliminary data.</text>
</comment>
<reference evidence="1 2" key="1">
    <citation type="submission" date="2022-06" db="EMBL/GenBank/DDBJ databases">
        <title>Genomic Encyclopedia of Archaeal and Bacterial Type Strains, Phase II (KMG-II): from individual species to whole genera.</title>
        <authorList>
            <person name="Goeker M."/>
        </authorList>
    </citation>
    <scope>NUCLEOTIDE SEQUENCE [LARGE SCALE GENOMIC DNA]</scope>
    <source>
        <strain evidence="1 2">DSM 44255</strain>
    </source>
</reference>
<dbReference type="Proteomes" id="UP001205185">
    <property type="component" value="Unassembled WGS sequence"/>
</dbReference>
<gene>
    <name evidence="1" type="ORF">LV75_005541</name>
</gene>
<sequence length="85" mass="8849">MTGYTVDPAALEAAAAVLRSAIPDVQLAEVDAGPGRVNTAVAAFTAHAQTTLNTVTANLDAAATTVTTTRNTYLETETDTAWRLR</sequence>
<name>A0ABT1IK34_9PSEU</name>
<keyword evidence="2" id="KW-1185">Reference proteome</keyword>
<organism evidence="1 2">
    <name type="scientific">Actinokineospora diospyrosa</name>
    <dbReference type="NCBI Taxonomy" id="103728"/>
    <lineage>
        <taxon>Bacteria</taxon>
        <taxon>Bacillati</taxon>
        <taxon>Actinomycetota</taxon>
        <taxon>Actinomycetes</taxon>
        <taxon>Pseudonocardiales</taxon>
        <taxon>Pseudonocardiaceae</taxon>
        <taxon>Actinokineospora</taxon>
    </lineage>
</organism>
<proteinExistence type="predicted"/>